<dbReference type="CDD" id="cd18787">
    <property type="entry name" value="SF2_C_DEAD"/>
    <property type="match status" value="1"/>
</dbReference>
<dbReference type="InterPro" id="IPR001650">
    <property type="entry name" value="Helicase_C-like"/>
</dbReference>
<dbReference type="Pfam" id="PF00271">
    <property type="entry name" value="Helicase_C"/>
    <property type="match status" value="1"/>
</dbReference>
<dbReference type="PROSITE" id="PS51194">
    <property type="entry name" value="HELICASE_CTER"/>
    <property type="match status" value="1"/>
</dbReference>
<evidence type="ECO:0000259" key="8">
    <source>
        <dbReference type="PROSITE" id="PS51194"/>
    </source>
</evidence>
<gene>
    <name evidence="9" type="ORF">CSSPJE1EN2_LOCUS12498</name>
</gene>
<feature type="domain" description="Helicase ATP-binding" evidence="7">
    <location>
        <begin position="99"/>
        <end position="287"/>
    </location>
</feature>
<evidence type="ECO:0000256" key="1">
    <source>
        <dbReference type="ARBA" id="ARBA00022741"/>
    </source>
</evidence>
<evidence type="ECO:0000256" key="6">
    <source>
        <dbReference type="SAM" id="MobiDB-lite"/>
    </source>
</evidence>
<sequence length="463" mass="51338">MGFKRKKFGVSQNGGLLRKRQPQQNSENAVDVDSGDGGEEEEKTTVKVLETRKREKQEDDELLFSVGRFHDLGLADCLADHIHEKMGFSAPTLIQQAAIPLILSGRDVLVNAGTGTGKTMVYLAPIIHALQSYSSPRLTRNDGTLALVLVPTRELCAQVCGVAEQVLHRFHWLVPGCVMGGEKRSKEKARLRKGVTILVATPVDFHYNVVSGFRWSPTPWKGGGERDERKLLGCDTFRLHGSMAQQDRTETYHQFGRASSAVLLCTDVAARGLDFQSVSGIVQYDPPGDAKEYVHRVGRTARLGQKGEAVLFLQPSESDYLKELKKHGVSPKELPLPQLLDGLQARRGKKEETWASVEMHPVAALMQNGLEAFVAGKADARLLAVDAFRSYVRAYAAHRGELKSVFQVWKLHLGHVAKSFGLRDAPSMFGKSVNKQSLKREKEQSVQKRVNKKRRLIPAAMVD</sequence>
<dbReference type="SMART" id="SM00490">
    <property type="entry name" value="HELICc"/>
    <property type="match status" value="1"/>
</dbReference>
<dbReference type="InterPro" id="IPR027417">
    <property type="entry name" value="P-loop_NTPase"/>
</dbReference>
<name>A0ABP1B3W7_9BRYO</name>
<dbReference type="InterPro" id="IPR025313">
    <property type="entry name" value="SPB4-like_CTE"/>
</dbReference>
<organism evidence="9 10">
    <name type="scientific">Sphagnum jensenii</name>
    <dbReference type="NCBI Taxonomy" id="128206"/>
    <lineage>
        <taxon>Eukaryota</taxon>
        <taxon>Viridiplantae</taxon>
        <taxon>Streptophyta</taxon>
        <taxon>Embryophyta</taxon>
        <taxon>Bryophyta</taxon>
        <taxon>Sphagnophytina</taxon>
        <taxon>Sphagnopsida</taxon>
        <taxon>Sphagnales</taxon>
        <taxon>Sphagnaceae</taxon>
        <taxon>Sphagnum</taxon>
    </lineage>
</organism>
<keyword evidence="1" id="KW-0547">Nucleotide-binding</keyword>
<dbReference type="InterPro" id="IPR014001">
    <property type="entry name" value="Helicase_ATP-bd"/>
</dbReference>
<keyword evidence="5" id="KW-0694">RNA-binding</keyword>
<dbReference type="Pfam" id="PF13959">
    <property type="entry name" value="CTE_SPB4"/>
    <property type="match status" value="1"/>
</dbReference>
<dbReference type="Proteomes" id="UP001497522">
    <property type="component" value="Chromosome 19"/>
</dbReference>
<dbReference type="Pfam" id="PF00270">
    <property type="entry name" value="DEAD"/>
    <property type="match status" value="1"/>
</dbReference>
<evidence type="ECO:0000313" key="9">
    <source>
        <dbReference type="EMBL" id="CAK9869740.1"/>
    </source>
</evidence>
<dbReference type="Gene3D" id="3.40.50.300">
    <property type="entry name" value="P-loop containing nucleotide triphosphate hydrolases"/>
    <property type="match status" value="2"/>
</dbReference>
<evidence type="ECO:0000313" key="10">
    <source>
        <dbReference type="Proteomes" id="UP001497522"/>
    </source>
</evidence>
<evidence type="ECO:0000256" key="2">
    <source>
        <dbReference type="ARBA" id="ARBA00022801"/>
    </source>
</evidence>
<evidence type="ECO:0000256" key="5">
    <source>
        <dbReference type="ARBA" id="ARBA00022884"/>
    </source>
</evidence>
<dbReference type="InterPro" id="IPR011545">
    <property type="entry name" value="DEAD/DEAH_box_helicase_dom"/>
</dbReference>
<feature type="domain" description="Helicase C-terminal" evidence="8">
    <location>
        <begin position="201"/>
        <end position="344"/>
    </location>
</feature>
<accession>A0ABP1B3W7</accession>
<keyword evidence="4" id="KW-0067">ATP-binding</keyword>
<proteinExistence type="predicted"/>
<evidence type="ECO:0000259" key="7">
    <source>
        <dbReference type="PROSITE" id="PS51192"/>
    </source>
</evidence>
<feature type="compositionally biased region" description="Acidic residues" evidence="6">
    <location>
        <begin position="33"/>
        <end position="42"/>
    </location>
</feature>
<dbReference type="SUPFAM" id="SSF52540">
    <property type="entry name" value="P-loop containing nucleoside triphosphate hydrolases"/>
    <property type="match status" value="1"/>
</dbReference>
<dbReference type="PANTHER" id="PTHR47959">
    <property type="entry name" value="ATP-DEPENDENT RNA HELICASE RHLE-RELATED"/>
    <property type="match status" value="1"/>
</dbReference>
<protein>
    <submittedName>
        <fullName evidence="9">Uncharacterized protein</fullName>
    </submittedName>
</protein>
<dbReference type="SMART" id="SM00487">
    <property type="entry name" value="DEXDc"/>
    <property type="match status" value="1"/>
</dbReference>
<keyword evidence="10" id="KW-1185">Reference proteome</keyword>
<dbReference type="PANTHER" id="PTHR47959:SF1">
    <property type="entry name" value="ATP-DEPENDENT RNA HELICASE DBPA"/>
    <property type="match status" value="1"/>
</dbReference>
<dbReference type="SMART" id="SM01178">
    <property type="entry name" value="DUF4217"/>
    <property type="match status" value="1"/>
</dbReference>
<dbReference type="InterPro" id="IPR050079">
    <property type="entry name" value="DEAD_box_RNA_helicase"/>
</dbReference>
<reference evidence="9" key="1">
    <citation type="submission" date="2024-03" db="EMBL/GenBank/DDBJ databases">
        <authorList>
            <consortium name="ELIXIR-Norway"/>
            <consortium name="Elixir Norway"/>
        </authorList>
    </citation>
    <scope>NUCLEOTIDE SEQUENCE</scope>
</reference>
<evidence type="ECO:0000256" key="3">
    <source>
        <dbReference type="ARBA" id="ARBA00022806"/>
    </source>
</evidence>
<evidence type="ECO:0000256" key="4">
    <source>
        <dbReference type="ARBA" id="ARBA00022840"/>
    </source>
</evidence>
<keyword evidence="2" id="KW-0378">Hydrolase</keyword>
<dbReference type="EMBL" id="OZ023720">
    <property type="protein sequence ID" value="CAK9869740.1"/>
    <property type="molecule type" value="Genomic_DNA"/>
</dbReference>
<feature type="region of interest" description="Disordered" evidence="6">
    <location>
        <begin position="1"/>
        <end position="44"/>
    </location>
</feature>
<keyword evidence="3" id="KW-0347">Helicase</keyword>
<dbReference type="PROSITE" id="PS51192">
    <property type="entry name" value="HELICASE_ATP_BIND_1"/>
    <property type="match status" value="1"/>
</dbReference>